<dbReference type="Gene3D" id="3.40.850.10">
    <property type="entry name" value="Kinesin motor domain"/>
    <property type="match status" value="1"/>
</dbReference>
<dbReference type="STRING" id="3827.A0A1S2YR32"/>
<dbReference type="GO" id="GO:0005874">
    <property type="term" value="C:microtubule"/>
    <property type="evidence" value="ECO:0007669"/>
    <property type="project" value="UniProtKB-KW"/>
</dbReference>
<dbReference type="SUPFAM" id="SSF52540">
    <property type="entry name" value="P-loop containing nucleoside triphosphate hydrolases"/>
    <property type="match status" value="1"/>
</dbReference>
<evidence type="ECO:0000256" key="9">
    <source>
        <dbReference type="SAM" id="Coils"/>
    </source>
</evidence>
<dbReference type="GO" id="GO:0005524">
    <property type="term" value="F:ATP binding"/>
    <property type="evidence" value="ECO:0007669"/>
    <property type="project" value="UniProtKB-UniRule"/>
</dbReference>
<keyword evidence="2 7" id="KW-0547">Nucleotide-binding</keyword>
<dbReference type="PANTHER" id="PTHR47968:SF13">
    <property type="entry name" value="KINESIN-LIKE PROTEIN KIF19 ISOFORM X1"/>
    <property type="match status" value="1"/>
</dbReference>
<feature type="coiled-coil region" evidence="9">
    <location>
        <begin position="590"/>
        <end position="624"/>
    </location>
</feature>
<dbReference type="Pfam" id="PF00225">
    <property type="entry name" value="Kinesin"/>
    <property type="match status" value="1"/>
</dbReference>
<dbReference type="InterPro" id="IPR027640">
    <property type="entry name" value="Kinesin-like_fam"/>
</dbReference>
<keyword evidence="5 7" id="KW-0505">Motor protein</keyword>
<evidence type="ECO:0000256" key="7">
    <source>
        <dbReference type="PROSITE-ProRule" id="PRU00283"/>
    </source>
</evidence>
<dbReference type="SMART" id="SM00129">
    <property type="entry name" value="KISc"/>
    <property type="match status" value="1"/>
</dbReference>
<dbReference type="InterPro" id="IPR001752">
    <property type="entry name" value="Kinesin_motor_dom"/>
</dbReference>
<dbReference type="RefSeq" id="XP_004508590.1">
    <property type="nucleotide sequence ID" value="XM_004508533.3"/>
</dbReference>
<dbReference type="InterPro" id="IPR036961">
    <property type="entry name" value="Kinesin_motor_dom_sf"/>
</dbReference>
<feature type="binding site" evidence="7">
    <location>
        <begin position="252"/>
        <end position="259"/>
    </location>
    <ligand>
        <name>ATP</name>
        <dbReference type="ChEBI" id="CHEBI:30616"/>
    </ligand>
</feature>
<feature type="compositionally biased region" description="Polar residues" evidence="10">
    <location>
        <begin position="687"/>
        <end position="701"/>
    </location>
</feature>
<feature type="region of interest" description="Disordered" evidence="10">
    <location>
        <begin position="544"/>
        <end position="576"/>
    </location>
</feature>
<accession>A0A1S2YR32</accession>
<dbReference type="FunFam" id="3.40.850.10:FF:000054">
    <property type="entry name" value="Kinesin-like protein"/>
    <property type="match status" value="1"/>
</dbReference>
<dbReference type="PaxDb" id="3827-XP_004508590.1"/>
<keyword evidence="4 9" id="KW-0175">Coiled coil</keyword>
<keyword evidence="12" id="KW-1185">Reference proteome</keyword>
<proteinExistence type="inferred from homology"/>
<dbReference type="PROSITE" id="PS00411">
    <property type="entry name" value="KINESIN_MOTOR_1"/>
    <property type="match status" value="1"/>
</dbReference>
<feature type="coiled-coil region" evidence="9">
    <location>
        <begin position="516"/>
        <end position="543"/>
    </location>
</feature>
<dbReference type="KEGG" id="cam:101511811"/>
<dbReference type="GO" id="GO:0008017">
    <property type="term" value="F:microtubule binding"/>
    <property type="evidence" value="ECO:0007669"/>
    <property type="project" value="InterPro"/>
</dbReference>
<organism evidence="12 13">
    <name type="scientific">Cicer arietinum</name>
    <name type="common">Chickpea</name>
    <name type="synonym">Garbanzo</name>
    <dbReference type="NCBI Taxonomy" id="3827"/>
    <lineage>
        <taxon>Eukaryota</taxon>
        <taxon>Viridiplantae</taxon>
        <taxon>Streptophyta</taxon>
        <taxon>Embryophyta</taxon>
        <taxon>Tracheophyta</taxon>
        <taxon>Spermatophyta</taxon>
        <taxon>Magnoliopsida</taxon>
        <taxon>eudicotyledons</taxon>
        <taxon>Gunneridae</taxon>
        <taxon>Pentapetalae</taxon>
        <taxon>rosids</taxon>
        <taxon>fabids</taxon>
        <taxon>Fabales</taxon>
        <taxon>Fabaceae</taxon>
        <taxon>Papilionoideae</taxon>
        <taxon>50 kb inversion clade</taxon>
        <taxon>NPAAA clade</taxon>
        <taxon>Hologalegina</taxon>
        <taxon>IRL clade</taxon>
        <taxon>Cicereae</taxon>
        <taxon>Cicer</taxon>
    </lineage>
</organism>
<dbReference type="PANTHER" id="PTHR47968">
    <property type="entry name" value="CENTROMERE PROTEIN E"/>
    <property type="match status" value="1"/>
</dbReference>
<sequence>MPVSTRSKITTEIDLTSTMQQQQHQQQRLRNPHHGLKEKLKTLTLLYEQQKQASSSFKNNNTAMRDKNSITMPNSTVTKTFVLPQPPPSNNNNEHDAKENQNLMLGPDRIVGFSYPRKVTTTTSAIRVPVSNSATVARKLSMAAPAKGNGGEELGKCESRIMVFVRVRPMNKKEKEAGSRCCVRIVNRRDVYLTESANENDYLRLNRVKGRHFTFDASFTDSASQQQVYSTTTSELLEAVLQGRNGSVFCYGATGAGKTYTMLGTVESPGVMVLAIKDLFSKIRQRSCDGSHVVHLSYLEVYNETVRDLLCPGRPLVLREDKQGIVAAGLTQYRASSADEVMALLQQGNQNRTTEPTRANETSSRSHAILQVGVEYRVRDAATMSIVNRVGKLSLIDLAGSERALATDQRTLRSLEGANINRSLLALSSCINALVEGKKHIPYRNSKLTQLLKDSLGGTCNTVMIANISPSSLSFGETQNTVHWADRAKEIRLKVSDADEDQLLMPETETDQAKLVLELQKENRELRMQLARQQQKLLTLEAQALASHSSPTPPPSAATLTTPISAQPSEKRRTKSSFLAGTCFTPESKKKGAELAVKTLQRTVKALEAEIERMKKDHNLQLKQKDDLICELSQKGGKQASTTGEVGKRVATRASNLKEKEPNNGESKSNHRLRSPAPTAKKRSFWDITTNNSPSVTTLNGRKTRSHILSEPTAPPPSMLLQPGFARQKANS</sequence>
<feature type="region of interest" description="Disordered" evidence="10">
    <location>
        <begin position="635"/>
        <end position="732"/>
    </location>
</feature>
<dbReference type="eggNOG" id="KOG0242">
    <property type="taxonomic scope" value="Eukaryota"/>
</dbReference>
<dbReference type="InterPro" id="IPR019821">
    <property type="entry name" value="Kinesin_motor_CS"/>
</dbReference>
<evidence type="ECO:0000313" key="13">
    <source>
        <dbReference type="RefSeq" id="XP_004508590.1"/>
    </source>
</evidence>
<reference evidence="13" key="2">
    <citation type="submission" date="2025-08" db="UniProtKB">
        <authorList>
            <consortium name="RefSeq"/>
        </authorList>
    </citation>
    <scope>IDENTIFICATION</scope>
    <source>
        <tissue evidence="13">Etiolated seedlings</tissue>
    </source>
</reference>
<dbReference type="PRINTS" id="PR00380">
    <property type="entry name" value="KINESINHEAVY"/>
</dbReference>
<reference evidence="12" key="1">
    <citation type="journal article" date="2013" name="Nat. Biotechnol.">
        <title>Draft genome sequence of chickpea (Cicer arietinum) provides a resource for trait improvement.</title>
        <authorList>
            <person name="Varshney R.K."/>
            <person name="Song C."/>
            <person name="Saxena R.K."/>
            <person name="Azam S."/>
            <person name="Yu S."/>
            <person name="Sharpe A.G."/>
            <person name="Cannon S."/>
            <person name="Baek J."/>
            <person name="Rosen B.D."/>
            <person name="Tar'an B."/>
            <person name="Millan T."/>
            <person name="Zhang X."/>
            <person name="Ramsay L.D."/>
            <person name="Iwata A."/>
            <person name="Wang Y."/>
            <person name="Nelson W."/>
            <person name="Farmer A.D."/>
            <person name="Gaur P.M."/>
            <person name="Soderlund C."/>
            <person name="Penmetsa R.V."/>
            <person name="Xu C."/>
            <person name="Bharti A.K."/>
            <person name="He W."/>
            <person name="Winter P."/>
            <person name="Zhao S."/>
            <person name="Hane J.K."/>
            <person name="Carrasquilla-Garcia N."/>
            <person name="Condie J.A."/>
            <person name="Upadhyaya H.D."/>
            <person name="Luo M.C."/>
            <person name="Thudi M."/>
            <person name="Gowda C.L."/>
            <person name="Singh N.P."/>
            <person name="Lichtenzveig J."/>
            <person name="Gali K.K."/>
            <person name="Rubio J."/>
            <person name="Nadarajan N."/>
            <person name="Dolezel J."/>
            <person name="Bansal K.C."/>
            <person name="Xu X."/>
            <person name="Edwards D."/>
            <person name="Zhang G."/>
            <person name="Kahl G."/>
            <person name="Gil J."/>
            <person name="Singh K.B."/>
            <person name="Datta S.K."/>
            <person name="Jackson S.A."/>
            <person name="Wang J."/>
            <person name="Cook D.R."/>
        </authorList>
    </citation>
    <scope>NUCLEOTIDE SEQUENCE [LARGE SCALE GENOMIC DNA]</scope>
    <source>
        <strain evidence="12">cv. CDC Frontier</strain>
    </source>
</reference>
<evidence type="ECO:0000256" key="1">
    <source>
        <dbReference type="ARBA" id="ARBA00022701"/>
    </source>
</evidence>
<evidence type="ECO:0000256" key="6">
    <source>
        <dbReference type="ARBA" id="ARBA00060769"/>
    </source>
</evidence>
<evidence type="ECO:0000256" key="8">
    <source>
        <dbReference type="RuleBase" id="RU000394"/>
    </source>
</evidence>
<protein>
    <recommendedName>
        <fullName evidence="8">Kinesin-like protein</fullName>
    </recommendedName>
</protein>
<evidence type="ECO:0000256" key="5">
    <source>
        <dbReference type="ARBA" id="ARBA00023175"/>
    </source>
</evidence>
<dbReference type="GO" id="GO:0007018">
    <property type="term" value="P:microtubule-based movement"/>
    <property type="evidence" value="ECO:0007669"/>
    <property type="project" value="InterPro"/>
</dbReference>
<dbReference type="GeneID" id="101511811"/>
<dbReference type="Proteomes" id="UP000087171">
    <property type="component" value="Chromosome Ca7"/>
</dbReference>
<feature type="compositionally biased region" description="Low complexity" evidence="10">
    <location>
        <begin position="557"/>
        <end position="566"/>
    </location>
</feature>
<evidence type="ECO:0000256" key="4">
    <source>
        <dbReference type="ARBA" id="ARBA00023054"/>
    </source>
</evidence>
<dbReference type="GO" id="GO:0003777">
    <property type="term" value="F:microtubule motor activity"/>
    <property type="evidence" value="ECO:0007669"/>
    <property type="project" value="InterPro"/>
</dbReference>
<keyword evidence="1 8" id="KW-0493">Microtubule</keyword>
<dbReference type="OrthoDB" id="3176171at2759"/>
<dbReference type="PROSITE" id="PS50067">
    <property type="entry name" value="KINESIN_MOTOR_2"/>
    <property type="match status" value="1"/>
</dbReference>
<gene>
    <name evidence="13" type="primary">LOC101511811</name>
</gene>
<dbReference type="AlphaFoldDB" id="A0A1S2YR32"/>
<keyword evidence="3 7" id="KW-0067">ATP-binding</keyword>
<comment type="similarity">
    <text evidence="6">Belongs to the TRAFAC class myosin-kinesin ATPase superfamily. Kinesin family. KIN-8 subfamily.</text>
</comment>
<dbReference type="InterPro" id="IPR027417">
    <property type="entry name" value="P-loop_NTPase"/>
</dbReference>
<evidence type="ECO:0000256" key="3">
    <source>
        <dbReference type="ARBA" id="ARBA00022840"/>
    </source>
</evidence>
<feature type="domain" description="Kinesin motor" evidence="11">
    <location>
        <begin position="160"/>
        <end position="491"/>
    </location>
</feature>
<evidence type="ECO:0000256" key="10">
    <source>
        <dbReference type="SAM" id="MobiDB-lite"/>
    </source>
</evidence>
<name>A0A1S2YR32_CICAR</name>
<evidence type="ECO:0000256" key="2">
    <source>
        <dbReference type="ARBA" id="ARBA00022741"/>
    </source>
</evidence>
<evidence type="ECO:0000313" key="12">
    <source>
        <dbReference type="Proteomes" id="UP000087171"/>
    </source>
</evidence>
<evidence type="ECO:0000259" key="11">
    <source>
        <dbReference type="PROSITE" id="PS50067"/>
    </source>
</evidence>